<dbReference type="Proteomes" id="UP001168990">
    <property type="component" value="Unassembled WGS sequence"/>
</dbReference>
<dbReference type="SUPFAM" id="SSF53335">
    <property type="entry name" value="S-adenosyl-L-methionine-dependent methyltransferases"/>
    <property type="match status" value="1"/>
</dbReference>
<evidence type="ECO:0000256" key="1">
    <source>
        <dbReference type="ARBA" id="ARBA00005878"/>
    </source>
</evidence>
<keyword evidence="2 5" id="KW-0489">Methyltransferase</keyword>
<sequence>MSLRKFMHPRNKYKIPPNFKDLAALYPEFKQHIITDLTGKLRFNFKNEESLRVLAKTLLKHDFNLEVEIPLEKLVPALPLRLNYILWIEDLMKHAKINNITGIDIGTGAVCIYPLLCARINGWKMIATEIDSSSVTSAMENVRNNCLDQLINVISVNGEYILKDIVTDECTYSFTMCNPPFFNLDKSDEIEKKSPPRNAQTGNKIELTVDGGEYSFVNKIIDESIELGDKIQIYTSMIGLKNNLSKCLCELKQRNIENLTWTEFCQGHTKRWGLAWSFVSKNQFDLTTAPVIRTKTYSNKNNLKKNVTEFIVPLMGKFPTIDHAIAQLKLWIHELKIDIKELTLLNDEFDGWTFELSCNEDTWSHARRKRRMLMQRDQSTIKKICIESDTELKQEIPCRTSSSVDSHLPNNKKPYLVLNLAIGKLNIDVNNSKSTDANEEIKIYMIYQSGYGGKNALETFKQYLINKFDIREYIQQHKKQNAIKL</sequence>
<evidence type="ECO:0000256" key="5">
    <source>
        <dbReference type="PIRNR" id="PIRNR037350"/>
    </source>
</evidence>
<keyword evidence="3 5" id="KW-0808">Transferase</keyword>
<name>A0AA39F136_9HYME</name>
<evidence type="ECO:0000256" key="3">
    <source>
        <dbReference type="ARBA" id="ARBA00022679"/>
    </source>
</evidence>
<dbReference type="Pfam" id="PF05971">
    <property type="entry name" value="Methyltransf_10"/>
    <property type="match status" value="1"/>
</dbReference>
<feature type="binding site" evidence="6">
    <location>
        <position position="81"/>
    </location>
    <ligand>
        <name>S-adenosyl-L-methionine</name>
        <dbReference type="ChEBI" id="CHEBI:59789"/>
    </ligand>
</feature>
<dbReference type="InterPro" id="IPR029063">
    <property type="entry name" value="SAM-dependent_MTases_sf"/>
</dbReference>
<evidence type="ECO:0000313" key="7">
    <source>
        <dbReference type="EMBL" id="KAK0160816.1"/>
    </source>
</evidence>
<accession>A0AA39F136</accession>
<organism evidence="7 8">
    <name type="scientific">Microctonus aethiopoides</name>
    <dbReference type="NCBI Taxonomy" id="144406"/>
    <lineage>
        <taxon>Eukaryota</taxon>
        <taxon>Metazoa</taxon>
        <taxon>Ecdysozoa</taxon>
        <taxon>Arthropoda</taxon>
        <taxon>Hexapoda</taxon>
        <taxon>Insecta</taxon>
        <taxon>Pterygota</taxon>
        <taxon>Neoptera</taxon>
        <taxon>Endopterygota</taxon>
        <taxon>Hymenoptera</taxon>
        <taxon>Apocrita</taxon>
        <taxon>Ichneumonoidea</taxon>
        <taxon>Braconidae</taxon>
        <taxon>Euphorinae</taxon>
        <taxon>Microctonus</taxon>
    </lineage>
</organism>
<dbReference type="GO" id="GO:0070475">
    <property type="term" value="P:rRNA base methylation"/>
    <property type="evidence" value="ECO:0007669"/>
    <property type="project" value="TreeGrafter"/>
</dbReference>
<reference evidence="7" key="2">
    <citation type="submission" date="2023-03" db="EMBL/GenBank/DDBJ databases">
        <authorList>
            <person name="Inwood S.N."/>
            <person name="Skelly J.G."/>
            <person name="Guhlin J."/>
            <person name="Harrop T.W.R."/>
            <person name="Goldson S.G."/>
            <person name="Dearden P.K."/>
        </authorList>
    </citation>
    <scope>NUCLEOTIDE SEQUENCE</scope>
    <source>
        <strain evidence="7">Irish</strain>
        <tissue evidence="7">Whole body</tissue>
    </source>
</reference>
<protein>
    <recommendedName>
        <fullName evidence="5">U6 small nuclear RNA (adenine-(43)-N(6))-methyltransferase</fullName>
        <ecNumber evidence="5">2.1.1.-</ecNumber>
    </recommendedName>
</protein>
<reference evidence="7" key="1">
    <citation type="journal article" date="2023" name="bioRxiv">
        <title>Scaffold-level genome assemblies of two parasitoid biocontrol wasps reveal the parthenogenesis mechanism and an associated novel virus.</title>
        <authorList>
            <person name="Inwood S."/>
            <person name="Skelly J."/>
            <person name="Guhlin J."/>
            <person name="Harrop T."/>
            <person name="Goldson S."/>
            <person name="Dearden P."/>
        </authorList>
    </citation>
    <scope>NUCLEOTIDE SEQUENCE</scope>
    <source>
        <strain evidence="7">Irish</strain>
        <tissue evidence="7">Whole body</tissue>
    </source>
</reference>
<evidence type="ECO:0000313" key="8">
    <source>
        <dbReference type="Proteomes" id="UP001168990"/>
    </source>
</evidence>
<feature type="binding site" evidence="6">
    <location>
        <position position="129"/>
    </location>
    <ligand>
        <name>S-adenosyl-L-methionine</name>
        <dbReference type="ChEBI" id="CHEBI:59789"/>
    </ligand>
</feature>
<gene>
    <name evidence="7" type="ORF">PV328_008183</name>
</gene>
<dbReference type="InterPro" id="IPR010286">
    <property type="entry name" value="METTL16/RlmF"/>
</dbReference>
<dbReference type="PANTHER" id="PTHR13393">
    <property type="entry name" value="SAM-DEPENDENT METHYLTRANSFERASE"/>
    <property type="match status" value="1"/>
</dbReference>
<comment type="similarity">
    <text evidence="1 5">Belongs to the methyltransferase superfamily. METTL16/RlmF family.</text>
</comment>
<dbReference type="GO" id="GO:0005634">
    <property type="term" value="C:nucleus"/>
    <property type="evidence" value="ECO:0007669"/>
    <property type="project" value="TreeGrafter"/>
</dbReference>
<feature type="binding site" evidence="6">
    <location>
        <position position="106"/>
    </location>
    <ligand>
        <name>S-adenosyl-L-methionine</name>
        <dbReference type="ChEBI" id="CHEBI:59789"/>
    </ligand>
</feature>
<keyword evidence="4 6" id="KW-0949">S-adenosyl-L-methionine</keyword>
<evidence type="ECO:0000256" key="6">
    <source>
        <dbReference type="PIRSR" id="PIRSR037350-1"/>
    </source>
</evidence>
<evidence type="ECO:0000256" key="4">
    <source>
        <dbReference type="ARBA" id="ARBA00022691"/>
    </source>
</evidence>
<comment type="caution">
    <text evidence="7">The sequence shown here is derived from an EMBL/GenBank/DDBJ whole genome shotgun (WGS) entry which is preliminary data.</text>
</comment>
<dbReference type="EC" id="2.1.1.-" evidence="5"/>
<evidence type="ECO:0000256" key="2">
    <source>
        <dbReference type="ARBA" id="ARBA00022603"/>
    </source>
</evidence>
<dbReference type="InterPro" id="IPR017182">
    <property type="entry name" value="METTL16/PsiM"/>
</dbReference>
<dbReference type="Gene3D" id="3.40.50.150">
    <property type="entry name" value="Vaccinia Virus protein VP39"/>
    <property type="match status" value="1"/>
</dbReference>
<keyword evidence="8" id="KW-1185">Reference proteome</keyword>
<dbReference type="AlphaFoldDB" id="A0AA39F136"/>
<proteinExistence type="inferred from homology"/>
<dbReference type="PANTHER" id="PTHR13393:SF0">
    <property type="entry name" value="RNA N6-ADENOSINE-METHYLTRANSFERASE METTL16"/>
    <property type="match status" value="1"/>
</dbReference>
<dbReference type="PIRSF" id="PIRSF037350">
    <property type="entry name" value="Mtase_ZK1128_prd"/>
    <property type="match status" value="1"/>
</dbReference>
<feature type="binding site" evidence="6">
    <location>
        <position position="178"/>
    </location>
    <ligand>
        <name>S-adenosyl-L-methionine</name>
        <dbReference type="ChEBI" id="CHEBI:59789"/>
    </ligand>
</feature>
<dbReference type="GO" id="GO:0008168">
    <property type="term" value="F:methyltransferase activity"/>
    <property type="evidence" value="ECO:0007669"/>
    <property type="project" value="UniProtKB-UniRule"/>
</dbReference>
<dbReference type="EMBL" id="JAQQBS010001423">
    <property type="protein sequence ID" value="KAK0160816.1"/>
    <property type="molecule type" value="Genomic_DNA"/>
</dbReference>